<sequence>MDETALGQWRGPLAEAVLRAIFPSQDFTCAMQLHVVPEEPHPEDKKHMCELQAMGWGLGNKDPQVNPILQGYNCSIILRKLRGKMHWTSGGLVFQRLADIHFLPMEDATLEQVDALEGSCDPVKTPHWSRLLAGPVAPWREEPKLEQGNTYDNKMLTIYLSTVGANVATCGWGEVGAETQGVNECPLVQLDSSAPALAASDGQLLVIKAHHRITDQEEKRSDQMASWNSNLEKNTMNLKQILLSDQGLIYSIHPITESGNTRVIFVGYDWDLLKDKKLKGDGIRRFDFEGGKMNLP</sequence>
<gene>
    <name evidence="1" type="ORF">llap_6299</name>
</gene>
<dbReference type="EMBL" id="KZ505907">
    <property type="protein sequence ID" value="PKU43393.1"/>
    <property type="molecule type" value="Genomic_DNA"/>
</dbReference>
<protein>
    <submittedName>
        <fullName evidence="1">Uncharacterized protein</fullName>
    </submittedName>
</protein>
<reference evidence="2" key="1">
    <citation type="submission" date="2017-11" db="EMBL/GenBank/DDBJ databases">
        <authorList>
            <person name="Lima N.C."/>
            <person name="Parody-Merino A.M."/>
            <person name="Battley P.F."/>
            <person name="Fidler A.E."/>
            <person name="Prosdocimi F."/>
        </authorList>
    </citation>
    <scope>NUCLEOTIDE SEQUENCE [LARGE SCALE GENOMIC DNA]</scope>
</reference>
<dbReference type="Proteomes" id="UP000233556">
    <property type="component" value="Unassembled WGS sequence"/>
</dbReference>
<reference evidence="2" key="2">
    <citation type="submission" date="2017-12" db="EMBL/GenBank/DDBJ databases">
        <title>Genome sequence of the Bar-tailed Godwit (Limosa lapponica baueri).</title>
        <authorList>
            <person name="Lima N.C.B."/>
            <person name="Parody-Merino A.M."/>
            <person name="Battley P.F."/>
            <person name="Fidler A.E."/>
            <person name="Prosdocimi F."/>
        </authorList>
    </citation>
    <scope>NUCLEOTIDE SEQUENCE [LARGE SCALE GENOMIC DNA]</scope>
</reference>
<organism evidence="1 2">
    <name type="scientific">Limosa lapponica baueri</name>
    <dbReference type="NCBI Taxonomy" id="1758121"/>
    <lineage>
        <taxon>Eukaryota</taxon>
        <taxon>Metazoa</taxon>
        <taxon>Chordata</taxon>
        <taxon>Craniata</taxon>
        <taxon>Vertebrata</taxon>
        <taxon>Euteleostomi</taxon>
        <taxon>Archelosauria</taxon>
        <taxon>Archosauria</taxon>
        <taxon>Dinosauria</taxon>
        <taxon>Saurischia</taxon>
        <taxon>Theropoda</taxon>
        <taxon>Coelurosauria</taxon>
        <taxon>Aves</taxon>
        <taxon>Neognathae</taxon>
        <taxon>Neoaves</taxon>
        <taxon>Charadriiformes</taxon>
        <taxon>Scolopacidae</taxon>
        <taxon>Limosa</taxon>
    </lineage>
</organism>
<evidence type="ECO:0000313" key="2">
    <source>
        <dbReference type="Proteomes" id="UP000233556"/>
    </source>
</evidence>
<evidence type="ECO:0000313" key="1">
    <source>
        <dbReference type="EMBL" id="PKU43393.1"/>
    </source>
</evidence>
<dbReference type="AlphaFoldDB" id="A0A2I0UBN4"/>
<name>A0A2I0UBN4_LIMLA</name>
<proteinExistence type="predicted"/>
<accession>A0A2I0UBN4</accession>
<keyword evidence="2" id="KW-1185">Reference proteome</keyword>